<keyword evidence="3" id="KW-1185">Reference proteome</keyword>
<sequence length="686" mass="74715">MIDDVDLLDVPVASAWVTVRSARTERPVGAGIVVADGHVLTCAHVVSAALGLPKEQRQVPDDAAVAKLRLSLPGHGGRYADGPARIVGWEAPRADPRHDRWDGDLALLAVAGVGTPVELGETELYRTLQTWHGEGGPGTQVDVVVKSRIGARWLMLDAAHAAITVREGFSGAPLWDREACRVVGLVVSAESRRPRAYGIAAGRMRAFLDASGLRPQPLSANLGGSERERRGRLLDALDALWHGLPPERTHRLGRRLAEELALWVQPAAPEAVAESVLAHPRGPLVLGHLLDLMGVPEPGRKDVLAALTGLGPQRILLPVEYEKLCAELGPHGYRELLTAAGRSGCLVGVPAATVCDLSALVEYLEARRSRHAHTVPHLVRAVEEAAAGRGSAGGGLRAWSSAVATRHKVPRKALKECRDSALDRAAGQSEHRPVVRVRLVRAVRPDVYEYEIRAYDGTDCQTGSWYSDEPVPRDELCSQLALAVEEVEQAVASVDVEFIIEDGDFERPVDRWPVPSAEAGPRALGLDRPVVLRGRPMKRTALWQERWHQRAGGGHAPLVLYDREQAERELPVRLDVACVILCCSRERRAPLLGICRQQGIPVVLWCRGEHGGHEERILEPFVREDWPYRLLGNVREFRVAAGTDEAHPGANLALLWEDPRWSPARWQGTLGTGNRRWGLGQGGGAA</sequence>
<evidence type="ECO:0000313" key="3">
    <source>
        <dbReference type="Proteomes" id="UP000324965"/>
    </source>
</evidence>
<dbReference type="InterPro" id="IPR045450">
    <property type="entry name" value="VMAP_C"/>
</dbReference>
<dbReference type="AlphaFoldDB" id="A0A5B0BLC9"/>
<accession>A0A5B0BLC9</accession>
<evidence type="ECO:0000259" key="1">
    <source>
        <dbReference type="Pfam" id="PF20028"/>
    </source>
</evidence>
<proteinExistence type="predicted"/>
<feature type="domain" description="vWA-MoxR associated protein C-terminal" evidence="1">
    <location>
        <begin position="448"/>
        <end position="659"/>
    </location>
</feature>
<organism evidence="2 3">
    <name type="scientific">Streptomyces apricus</name>
    <dbReference type="NCBI Taxonomy" id="1828112"/>
    <lineage>
        <taxon>Bacteria</taxon>
        <taxon>Bacillati</taxon>
        <taxon>Actinomycetota</taxon>
        <taxon>Actinomycetes</taxon>
        <taxon>Kitasatosporales</taxon>
        <taxon>Streptomycetaceae</taxon>
        <taxon>Streptomyces</taxon>
    </lineage>
</organism>
<dbReference type="SUPFAM" id="SSF50494">
    <property type="entry name" value="Trypsin-like serine proteases"/>
    <property type="match status" value="1"/>
</dbReference>
<dbReference type="Pfam" id="PF13365">
    <property type="entry name" value="Trypsin_2"/>
    <property type="match status" value="1"/>
</dbReference>
<evidence type="ECO:0000313" key="2">
    <source>
        <dbReference type="EMBL" id="KAA0942406.1"/>
    </source>
</evidence>
<dbReference type="InterPro" id="IPR009003">
    <property type="entry name" value="Peptidase_S1_PA"/>
</dbReference>
<name>A0A5B0BLC9_9ACTN</name>
<dbReference type="InterPro" id="IPR043504">
    <property type="entry name" value="Peptidase_S1_PA_chymotrypsin"/>
</dbReference>
<dbReference type="Pfam" id="PF20028">
    <property type="entry name" value="VMAP-C"/>
    <property type="match status" value="1"/>
</dbReference>
<dbReference type="EMBL" id="VDFC01000008">
    <property type="protein sequence ID" value="KAA0942406.1"/>
    <property type="molecule type" value="Genomic_DNA"/>
</dbReference>
<dbReference type="OrthoDB" id="3307525at2"/>
<dbReference type="Proteomes" id="UP000324965">
    <property type="component" value="Unassembled WGS sequence"/>
</dbReference>
<reference evidence="2 3" key="1">
    <citation type="submission" date="2019-05" db="EMBL/GenBank/DDBJ databases">
        <authorList>
            <person name="Hariharan J."/>
            <person name="Choudoir M.J."/>
            <person name="Diebold P."/>
            <person name="Panke-Buisse K."/>
            <person name="Buckley D.H."/>
        </authorList>
    </citation>
    <scope>NUCLEOTIDE SEQUENCE [LARGE SCALE GENOMIC DNA]</scope>
    <source>
        <strain evidence="2 3">SUN51</strain>
    </source>
</reference>
<protein>
    <submittedName>
        <fullName evidence="2">Trypsin-like peptidase domain-containing protein</fullName>
    </submittedName>
</protein>
<dbReference type="Gene3D" id="2.40.10.10">
    <property type="entry name" value="Trypsin-like serine proteases"/>
    <property type="match status" value="1"/>
</dbReference>
<comment type="caution">
    <text evidence="2">The sequence shown here is derived from an EMBL/GenBank/DDBJ whole genome shotgun (WGS) entry which is preliminary data.</text>
</comment>
<gene>
    <name evidence="2" type="ORF">FGF04_03360</name>
</gene>